<gene>
    <name evidence="2" type="ORF">JTE90_028819</name>
</gene>
<proteinExistence type="predicted"/>
<feature type="region of interest" description="Disordered" evidence="1">
    <location>
        <begin position="1"/>
        <end position="35"/>
    </location>
</feature>
<reference evidence="2 3" key="1">
    <citation type="journal article" date="2022" name="Nat. Ecol. Evol.">
        <title>A masculinizing supergene underlies an exaggerated male reproductive morph in a spider.</title>
        <authorList>
            <person name="Hendrickx F."/>
            <person name="De Corte Z."/>
            <person name="Sonet G."/>
            <person name="Van Belleghem S.M."/>
            <person name="Kostlbacher S."/>
            <person name="Vangestel C."/>
        </authorList>
    </citation>
    <scope>NUCLEOTIDE SEQUENCE [LARGE SCALE GENOMIC DNA]</scope>
    <source>
        <strain evidence="2">W744_W776</strain>
    </source>
</reference>
<dbReference type="PANTHER" id="PTHR46601:SF2">
    <property type="entry name" value="UBIQUITIN-LIKE PROTEASE FAMILY PROFILE DOMAIN-CONTAINING PROTEIN"/>
    <property type="match status" value="1"/>
</dbReference>
<dbReference type="EMBL" id="JAFNEN010000008">
    <property type="protein sequence ID" value="KAG8201159.1"/>
    <property type="molecule type" value="Genomic_DNA"/>
</dbReference>
<evidence type="ECO:0000313" key="3">
    <source>
        <dbReference type="Proteomes" id="UP000827092"/>
    </source>
</evidence>
<dbReference type="PANTHER" id="PTHR46601">
    <property type="entry name" value="ULP_PROTEASE DOMAIN-CONTAINING PROTEIN"/>
    <property type="match status" value="1"/>
</dbReference>
<name>A0AAV6VZR6_9ARAC</name>
<sequence>MPLTNAEKQKRWREKQKANNFQEYKKKHNEEQKLSRMKHKNNLKLLPAAKRIKIEAETRKQIKERVRKCRNKKKVENKESNSIDCATPYSNKATLNRAVSRAKKYLPSTPRRRKVVVSKLAIEESLVEPKQLLFQNETDETNEDSDAHVVEKLVEKFYEQDDISRIAPGKKDVMVIHTSNGEKITKQKRHLFTSLKEAHALFLQQHPSISLGRSKFAKLRPKYVLLNSKLPHNVCMCKYHENFINSVNSLSKVMVSVPPYTHDFPNQLICDTPTQNCWLKNCDQCNFEEAFVKNCDTTEDDSVSWYVWKKDGTERIDKVLREGTCSDLCHYIRSQLPKFMEHCFVKRNQAEKYNTAREKALSDSYEKNHALIQVDFAENYKESLPIVGIGKMHCFLVENEKPIGYMLTSSTIQEAEATIQDDEDDYKAGEWVLVQYEGKYYPGEVVGNEGDSYCVNVMIPAGKNWRWPQNPDQILYEKENIVKKLGLPLVVNSRNHFCFEDM</sequence>
<dbReference type="AlphaFoldDB" id="A0AAV6VZR6"/>
<evidence type="ECO:0000256" key="1">
    <source>
        <dbReference type="SAM" id="MobiDB-lite"/>
    </source>
</evidence>
<protein>
    <submittedName>
        <fullName evidence="2">Uncharacterized protein</fullName>
    </submittedName>
</protein>
<evidence type="ECO:0000313" key="2">
    <source>
        <dbReference type="EMBL" id="KAG8201159.1"/>
    </source>
</evidence>
<dbReference type="Proteomes" id="UP000827092">
    <property type="component" value="Unassembled WGS sequence"/>
</dbReference>
<organism evidence="2 3">
    <name type="scientific">Oedothorax gibbosus</name>
    <dbReference type="NCBI Taxonomy" id="931172"/>
    <lineage>
        <taxon>Eukaryota</taxon>
        <taxon>Metazoa</taxon>
        <taxon>Ecdysozoa</taxon>
        <taxon>Arthropoda</taxon>
        <taxon>Chelicerata</taxon>
        <taxon>Arachnida</taxon>
        <taxon>Araneae</taxon>
        <taxon>Araneomorphae</taxon>
        <taxon>Entelegynae</taxon>
        <taxon>Araneoidea</taxon>
        <taxon>Linyphiidae</taxon>
        <taxon>Erigoninae</taxon>
        <taxon>Oedothorax</taxon>
    </lineage>
</organism>
<keyword evidence="3" id="KW-1185">Reference proteome</keyword>
<accession>A0AAV6VZR6</accession>
<comment type="caution">
    <text evidence="2">The sequence shown here is derived from an EMBL/GenBank/DDBJ whole genome shotgun (WGS) entry which is preliminary data.</text>
</comment>